<organism evidence="1 2">
    <name type="scientific">Patagioenas fasciata monilis</name>
    <dbReference type="NCBI Taxonomy" id="372326"/>
    <lineage>
        <taxon>Eukaryota</taxon>
        <taxon>Metazoa</taxon>
        <taxon>Chordata</taxon>
        <taxon>Craniata</taxon>
        <taxon>Vertebrata</taxon>
        <taxon>Euteleostomi</taxon>
        <taxon>Archelosauria</taxon>
        <taxon>Archosauria</taxon>
        <taxon>Dinosauria</taxon>
        <taxon>Saurischia</taxon>
        <taxon>Theropoda</taxon>
        <taxon>Coelurosauria</taxon>
        <taxon>Aves</taxon>
        <taxon>Neognathae</taxon>
        <taxon>Neoaves</taxon>
        <taxon>Columbimorphae</taxon>
        <taxon>Columbiformes</taxon>
        <taxon>Columbidae</taxon>
        <taxon>Patagioenas</taxon>
    </lineage>
</organism>
<dbReference type="Proteomes" id="UP000190648">
    <property type="component" value="Unassembled WGS sequence"/>
</dbReference>
<dbReference type="EMBL" id="LSYS01007721">
    <property type="protein sequence ID" value="OPJ71163.1"/>
    <property type="molecule type" value="Genomic_DNA"/>
</dbReference>
<proteinExistence type="predicted"/>
<comment type="caution">
    <text evidence="1">The sequence shown here is derived from an EMBL/GenBank/DDBJ whole genome shotgun (WGS) entry which is preliminary data.</text>
</comment>
<evidence type="ECO:0000313" key="2">
    <source>
        <dbReference type="Proteomes" id="UP000190648"/>
    </source>
</evidence>
<evidence type="ECO:0000313" key="1">
    <source>
        <dbReference type="EMBL" id="OPJ71163.1"/>
    </source>
</evidence>
<reference evidence="1 2" key="1">
    <citation type="submission" date="2016-02" db="EMBL/GenBank/DDBJ databases">
        <title>Band-tailed pigeon sequencing and assembly.</title>
        <authorList>
            <person name="Soares A.E."/>
            <person name="Novak B.J."/>
            <person name="Rice E.S."/>
            <person name="O'Connell B."/>
            <person name="Chang D."/>
            <person name="Weber S."/>
            <person name="Shapiro B."/>
        </authorList>
    </citation>
    <scope>NUCLEOTIDE SEQUENCE [LARGE SCALE GENOMIC DNA]</scope>
    <source>
        <strain evidence="1">BTP2013</strain>
        <tissue evidence="1">Blood</tissue>
    </source>
</reference>
<name>A0A1V4JG46_PATFA</name>
<sequence>MRCEYGCLHPQGEEGEEAFTSLSIRGGSDAFPEEALSKVQRVASQADQNRAWEGLESPHEAKQPWVTTLDIIPPSTVSKGLQLCLLCCYEDRECFTHEK</sequence>
<keyword evidence="2" id="KW-1185">Reference proteome</keyword>
<dbReference type="AlphaFoldDB" id="A0A1V4JG46"/>
<protein>
    <submittedName>
        <fullName evidence="1">Uncharacterized protein</fullName>
    </submittedName>
</protein>
<accession>A0A1V4JG46</accession>
<gene>
    <name evidence="1" type="ORF">AV530_017431</name>
</gene>